<proteinExistence type="predicted"/>
<sequence>MDSSSALPGSGRPRQGQGPGPLSSESNGVTPDDGDQGLQTTHKIPPSTLQGGPETILIIEKILDRLDFAKPPRRHQGHNVQTYRIDFENVQESQSQNGGFLPLEDSDHGQQNLPHIDIDPRSFHIPDPDTITPLFKEYENTMYFIRRLLPTNRPRPERPEPRDFSRHSRLMDWWIDIERDPASQVSWFSRVFTNTGLRKLWDRYAGSKSDPRTQNPIPTSSSPSAGRNLMSLPVEILTMIVDQGVLSDLDRIKFGATCARSMSVVLPVLYKYAMVRYPIRKRPLNETLKLVGHMVRELVIHVPKDADPVRGEAEYIDPYEIFDKMTGLTALTVYFDAPVSAVEVSALIKYFLKTKDRLSHITLDIIELRHSLAAYESRTVYHASRAAEALRASGDSKTGASLKELTLCIQQCPQDTSAAAVRQLFTGHCENAKYLRILPFLRPTEAPDLTPFRSQKVDYLQYVIREGMTVSAYAPALKAAANPVTLNHLRIFAFARARFILNHMRGCEDPALEFPFPNLFILQFNCVQPVPPQDSFFQNADFQETFRERAEQIFRGAPRLLMISCVERVDDIVFQLRVLRGPHGKARLVIAQL</sequence>
<dbReference type="Proteomes" id="UP001313282">
    <property type="component" value="Unassembled WGS sequence"/>
</dbReference>
<organism evidence="2 3">
    <name type="scientific">Orbilia javanica</name>
    <dbReference type="NCBI Taxonomy" id="47235"/>
    <lineage>
        <taxon>Eukaryota</taxon>
        <taxon>Fungi</taxon>
        <taxon>Dikarya</taxon>
        <taxon>Ascomycota</taxon>
        <taxon>Pezizomycotina</taxon>
        <taxon>Orbiliomycetes</taxon>
        <taxon>Orbiliales</taxon>
        <taxon>Orbiliaceae</taxon>
        <taxon>Orbilia</taxon>
    </lineage>
</organism>
<evidence type="ECO:0000313" key="3">
    <source>
        <dbReference type="Proteomes" id="UP001313282"/>
    </source>
</evidence>
<accession>A0AAN8MWY3</accession>
<name>A0AAN8MWY3_9PEZI</name>
<dbReference type="EMBL" id="JAVHNR010000002">
    <property type="protein sequence ID" value="KAK6350594.1"/>
    <property type="molecule type" value="Genomic_DNA"/>
</dbReference>
<gene>
    <name evidence="2" type="ORF">TWF718_003783</name>
</gene>
<feature type="compositionally biased region" description="Low complexity" evidence="1">
    <location>
        <begin position="7"/>
        <end position="23"/>
    </location>
</feature>
<feature type="compositionally biased region" description="Polar residues" evidence="1">
    <location>
        <begin position="212"/>
        <end position="225"/>
    </location>
</feature>
<comment type="caution">
    <text evidence="2">The sequence shown here is derived from an EMBL/GenBank/DDBJ whole genome shotgun (WGS) entry which is preliminary data.</text>
</comment>
<feature type="region of interest" description="Disordered" evidence="1">
    <location>
        <begin position="205"/>
        <end position="226"/>
    </location>
</feature>
<feature type="region of interest" description="Disordered" evidence="1">
    <location>
        <begin position="1"/>
        <end position="52"/>
    </location>
</feature>
<evidence type="ECO:0000256" key="1">
    <source>
        <dbReference type="SAM" id="MobiDB-lite"/>
    </source>
</evidence>
<keyword evidence="3" id="KW-1185">Reference proteome</keyword>
<dbReference type="AlphaFoldDB" id="A0AAN8MWY3"/>
<feature type="compositionally biased region" description="Polar residues" evidence="1">
    <location>
        <begin position="37"/>
        <end position="50"/>
    </location>
</feature>
<protein>
    <submittedName>
        <fullName evidence="2">Uncharacterized protein</fullName>
    </submittedName>
</protein>
<reference evidence="2 3" key="1">
    <citation type="submission" date="2019-10" db="EMBL/GenBank/DDBJ databases">
        <authorList>
            <person name="Palmer J.M."/>
        </authorList>
    </citation>
    <scope>NUCLEOTIDE SEQUENCE [LARGE SCALE GENOMIC DNA]</scope>
    <source>
        <strain evidence="2 3">TWF718</strain>
    </source>
</reference>
<evidence type="ECO:0000313" key="2">
    <source>
        <dbReference type="EMBL" id="KAK6350594.1"/>
    </source>
</evidence>